<dbReference type="Proteomes" id="UP001156882">
    <property type="component" value="Unassembled WGS sequence"/>
</dbReference>
<evidence type="ECO:0000256" key="1">
    <source>
        <dbReference type="SAM" id="SignalP"/>
    </source>
</evidence>
<reference evidence="3" key="1">
    <citation type="journal article" date="2019" name="Int. J. Syst. Evol. Microbiol.">
        <title>The Global Catalogue of Microorganisms (GCM) 10K type strain sequencing project: providing services to taxonomists for standard genome sequencing and annotation.</title>
        <authorList>
            <consortium name="The Broad Institute Genomics Platform"/>
            <consortium name="The Broad Institute Genome Sequencing Center for Infectious Disease"/>
            <person name="Wu L."/>
            <person name="Ma J."/>
        </authorList>
    </citation>
    <scope>NUCLEOTIDE SEQUENCE [LARGE SCALE GENOMIC DNA]</scope>
    <source>
        <strain evidence="3">NBRC 101365</strain>
    </source>
</reference>
<keyword evidence="1" id="KW-0732">Signal</keyword>
<evidence type="ECO:0000313" key="3">
    <source>
        <dbReference type="Proteomes" id="UP001156882"/>
    </source>
</evidence>
<dbReference type="PROSITE" id="PS51257">
    <property type="entry name" value="PROKAR_LIPOPROTEIN"/>
    <property type="match status" value="1"/>
</dbReference>
<organism evidence="2 3">
    <name type="scientific">Labrys miyagiensis</name>
    <dbReference type="NCBI Taxonomy" id="346912"/>
    <lineage>
        <taxon>Bacteria</taxon>
        <taxon>Pseudomonadati</taxon>
        <taxon>Pseudomonadota</taxon>
        <taxon>Alphaproteobacteria</taxon>
        <taxon>Hyphomicrobiales</taxon>
        <taxon>Xanthobacteraceae</taxon>
        <taxon>Labrys</taxon>
    </lineage>
</organism>
<accession>A0ABQ6CU42</accession>
<protein>
    <recommendedName>
        <fullName evidence="4">Lipoprotein</fullName>
    </recommendedName>
</protein>
<keyword evidence="3" id="KW-1185">Reference proteome</keyword>
<feature type="chain" id="PRO_5045945674" description="Lipoprotein" evidence="1">
    <location>
        <begin position="21"/>
        <end position="139"/>
    </location>
</feature>
<evidence type="ECO:0000313" key="2">
    <source>
        <dbReference type="EMBL" id="GLS23876.1"/>
    </source>
</evidence>
<gene>
    <name evidence="2" type="ORF">GCM10007874_68970</name>
</gene>
<feature type="signal peptide" evidence="1">
    <location>
        <begin position="1"/>
        <end position="20"/>
    </location>
</feature>
<sequence>MYSRLFALLSVVLLCSCVMEHEQEVPLITRPVSLSRTQVAVIKGELIKTTKNAVSEWFGKMSAATDGTHIYVCGMFKADTSTGDDAGGGFYFGTLTEGNGGAYLFSPVVYSYSAGYGRTQEGIMRICSLHGTQIEFPLE</sequence>
<proteinExistence type="predicted"/>
<dbReference type="EMBL" id="BSPC01000088">
    <property type="protein sequence ID" value="GLS23876.1"/>
    <property type="molecule type" value="Genomic_DNA"/>
</dbReference>
<evidence type="ECO:0008006" key="4">
    <source>
        <dbReference type="Google" id="ProtNLM"/>
    </source>
</evidence>
<name>A0ABQ6CU42_9HYPH</name>
<comment type="caution">
    <text evidence="2">The sequence shown here is derived from an EMBL/GenBank/DDBJ whole genome shotgun (WGS) entry which is preliminary data.</text>
</comment>